<dbReference type="Pfam" id="PF12821">
    <property type="entry name" value="ThrE_2"/>
    <property type="match status" value="1"/>
</dbReference>
<evidence type="ECO:0000313" key="11">
    <source>
        <dbReference type="Proteomes" id="UP001589613"/>
    </source>
</evidence>
<keyword evidence="2" id="KW-1003">Cell membrane</keyword>
<feature type="transmembrane region" description="Helical" evidence="7">
    <location>
        <begin position="309"/>
        <end position="327"/>
    </location>
</feature>
<feature type="transmembrane region" description="Helical" evidence="7">
    <location>
        <begin position="347"/>
        <end position="365"/>
    </location>
</feature>
<feature type="domain" description="Threonine/serine exporter-like N-terminal" evidence="8">
    <location>
        <begin position="72"/>
        <end position="324"/>
    </location>
</feature>
<proteinExistence type="inferred from homology"/>
<feature type="transmembrane region" description="Helical" evidence="7">
    <location>
        <begin position="188"/>
        <end position="221"/>
    </location>
</feature>
<evidence type="ECO:0000256" key="7">
    <source>
        <dbReference type="SAM" id="Phobius"/>
    </source>
</evidence>
<feature type="transmembrane region" description="Helical" evidence="7">
    <location>
        <begin position="270"/>
        <end position="288"/>
    </location>
</feature>
<dbReference type="PANTHER" id="PTHR34390">
    <property type="entry name" value="UPF0442 PROTEIN YJJB-RELATED"/>
    <property type="match status" value="1"/>
</dbReference>
<sequence>MSEKVVPEVVGGVTGPQQVNPHAVRPAGRVGRVWRQRASEVVRSASPPTLALGTRLGGDEAVSQRQARAVIDLALRVGEAMLSTGASAADCVASVLRLMTAYGVRSAHIDVTFTSITVSIHRGLHEDPLSVMRVIPGRAPDYSRLEGVQGLLDDIVASAEDGDEAMPIDVARARLTRVLESPHPYQRWVVTVGFALLAVGVVMLFGAAPGMWVAAALSAALVDRVQRVLYTTGVAAFFTQAVSAAVPTTIALGLHWLASVDMPVPGVRSPSLVVISGIVVLLAGLGVMGAAQDALDGYFVTAGARGMEVLLMTAGIAVGVAVVIGTANRFGVDMEVSPFVALGGNPLLGVVGAMLVALGFCLSTYTGPRTTLVSMAVAAGGWVVFEVGLALGLGGPEATAVASAPVGVAAYAVHRRLRMPELAVGTAGIVSMLPGLAVYRAIYLILSDSAAVVGNAVLHFVTAVSTGMALAAGLSIGGFLARRRLGLDRAAQRARRRSRGRYVGD</sequence>
<gene>
    <name evidence="10" type="ORF">ACFFN0_04095</name>
</gene>
<feature type="transmembrane region" description="Helical" evidence="7">
    <location>
        <begin position="426"/>
        <end position="446"/>
    </location>
</feature>
<dbReference type="EMBL" id="JBHMAX010000007">
    <property type="protein sequence ID" value="MFB9731223.1"/>
    <property type="molecule type" value="Genomic_DNA"/>
</dbReference>
<comment type="caution">
    <text evidence="10">The sequence shown here is derived from an EMBL/GenBank/DDBJ whole genome shotgun (WGS) entry which is preliminary data.</text>
</comment>
<dbReference type="RefSeq" id="WP_141337856.1">
    <property type="nucleotide sequence ID" value="NZ_JBHMAX010000007.1"/>
</dbReference>
<accession>A0ABV5V095</accession>
<evidence type="ECO:0000256" key="5">
    <source>
        <dbReference type="ARBA" id="ARBA00023136"/>
    </source>
</evidence>
<name>A0ABV5V095_9MICO</name>
<evidence type="ECO:0000256" key="6">
    <source>
        <dbReference type="ARBA" id="ARBA00034125"/>
    </source>
</evidence>
<feature type="transmembrane region" description="Helical" evidence="7">
    <location>
        <begin position="372"/>
        <end position="392"/>
    </location>
</feature>
<evidence type="ECO:0000259" key="8">
    <source>
        <dbReference type="Pfam" id="PF06738"/>
    </source>
</evidence>
<evidence type="ECO:0000256" key="2">
    <source>
        <dbReference type="ARBA" id="ARBA00022475"/>
    </source>
</evidence>
<dbReference type="InterPro" id="IPR024528">
    <property type="entry name" value="ThrE_2"/>
</dbReference>
<dbReference type="Proteomes" id="UP001589613">
    <property type="component" value="Unassembled WGS sequence"/>
</dbReference>
<evidence type="ECO:0000313" key="10">
    <source>
        <dbReference type="EMBL" id="MFB9731223.1"/>
    </source>
</evidence>
<feature type="transmembrane region" description="Helical" evidence="7">
    <location>
        <begin position="228"/>
        <end position="258"/>
    </location>
</feature>
<dbReference type="InterPro" id="IPR050539">
    <property type="entry name" value="ThrE_Dicarb/AminoAcid_Exp"/>
</dbReference>
<feature type="transmembrane region" description="Helical" evidence="7">
    <location>
        <begin position="458"/>
        <end position="481"/>
    </location>
</feature>
<evidence type="ECO:0000256" key="3">
    <source>
        <dbReference type="ARBA" id="ARBA00022692"/>
    </source>
</evidence>
<protein>
    <submittedName>
        <fullName evidence="10">Threonine/serine exporter ThrE family protein</fullName>
    </submittedName>
</protein>
<keyword evidence="11" id="KW-1185">Reference proteome</keyword>
<dbReference type="InterPro" id="IPR010619">
    <property type="entry name" value="ThrE-like_N"/>
</dbReference>
<evidence type="ECO:0000259" key="9">
    <source>
        <dbReference type="Pfam" id="PF12821"/>
    </source>
</evidence>
<organism evidence="10 11">
    <name type="scientific">Ornithinimicrobium kibberense</name>
    <dbReference type="NCBI Taxonomy" id="282060"/>
    <lineage>
        <taxon>Bacteria</taxon>
        <taxon>Bacillati</taxon>
        <taxon>Actinomycetota</taxon>
        <taxon>Actinomycetes</taxon>
        <taxon>Micrococcales</taxon>
        <taxon>Ornithinimicrobiaceae</taxon>
        <taxon>Ornithinimicrobium</taxon>
    </lineage>
</organism>
<comment type="similarity">
    <text evidence="6">Belongs to the ThrE exporter (TC 2.A.79) family.</text>
</comment>
<keyword evidence="3 7" id="KW-0812">Transmembrane</keyword>
<comment type="subcellular location">
    <subcellularLocation>
        <location evidence="1">Cell membrane</location>
        <topology evidence="1">Multi-pass membrane protein</topology>
    </subcellularLocation>
</comment>
<keyword evidence="4 7" id="KW-1133">Transmembrane helix</keyword>
<evidence type="ECO:0000256" key="4">
    <source>
        <dbReference type="ARBA" id="ARBA00022989"/>
    </source>
</evidence>
<dbReference type="Pfam" id="PF06738">
    <property type="entry name" value="ThrE"/>
    <property type="match status" value="1"/>
</dbReference>
<reference evidence="10 11" key="1">
    <citation type="submission" date="2024-09" db="EMBL/GenBank/DDBJ databases">
        <authorList>
            <person name="Sun Q."/>
            <person name="Mori K."/>
        </authorList>
    </citation>
    <scope>NUCLEOTIDE SEQUENCE [LARGE SCALE GENOMIC DNA]</scope>
    <source>
        <strain evidence="10 11">JCM 12763</strain>
    </source>
</reference>
<evidence type="ECO:0000256" key="1">
    <source>
        <dbReference type="ARBA" id="ARBA00004651"/>
    </source>
</evidence>
<feature type="domain" description="Threonine/Serine exporter ThrE" evidence="9">
    <location>
        <begin position="350"/>
        <end position="476"/>
    </location>
</feature>
<keyword evidence="5 7" id="KW-0472">Membrane</keyword>